<protein>
    <submittedName>
        <fullName evidence="1">Replication-relaxation family protein</fullName>
    </submittedName>
</protein>
<dbReference type="KEGG" id="pson:JI735_33880"/>
<dbReference type="Pfam" id="PF13814">
    <property type="entry name" value="Replic_Relax"/>
    <property type="match status" value="1"/>
</dbReference>
<proteinExistence type="predicted"/>
<accession>A0A974PJ37</accession>
<dbReference type="AlphaFoldDB" id="A0A974PJ37"/>
<dbReference type="EMBL" id="CP068596">
    <property type="protein sequence ID" value="QQZ64640.1"/>
    <property type="molecule type" value="Genomic_DNA"/>
</dbReference>
<geneLocation type="plasmid" evidence="1 2">
    <name>unnamed1</name>
</geneLocation>
<sequence length="302" mass="35154">MELHVSPINEANDPVLKSKPTWDDPYAFIDSFTPLTRHDYFYIETKIENGWITNRDIEIVRFLSVHRWLTLSQLTNLFFPGVDSAGTAIRNRVNKLQKYGLLRKIKWSSHTNIRENKPSLYEIGASGADILKYRLGVFLGSRDPRKQKEITMLFRQKYIATNEFYIQLRSSFNLNYFEFHPVLVNKEVQVVPTARFILSNPAGKQIPFFLFCYREEEKWLKTIRFQTNFIKSYLALEGNAATIVVLTSTDEKAQIANKIIDQEGLGGQTWFITDEELRNSMDGITKSFFVFQNGQKTYFDLG</sequence>
<keyword evidence="2" id="KW-1185">Reference proteome</keyword>
<dbReference type="InterPro" id="IPR025855">
    <property type="entry name" value="Replic_Relax"/>
</dbReference>
<reference evidence="1 2" key="1">
    <citation type="submission" date="2021-01" db="EMBL/GenBank/DDBJ databases">
        <title>Whole genome sequence of Paenibacillus sonchi LMG 24727 for comparative genomics.</title>
        <authorList>
            <person name="Lee G."/>
            <person name="Kim M.-J."/>
            <person name="Lim K."/>
            <person name="Shin J.-H."/>
        </authorList>
    </citation>
    <scope>NUCLEOTIDE SEQUENCE [LARGE SCALE GENOMIC DNA]</scope>
    <source>
        <strain evidence="1 2">LMG 24727</strain>
        <plasmid evidence="1 2">unnamed1</plasmid>
    </source>
</reference>
<evidence type="ECO:0000313" key="1">
    <source>
        <dbReference type="EMBL" id="QQZ64640.1"/>
    </source>
</evidence>
<gene>
    <name evidence="1" type="ORF">JI735_33880</name>
</gene>
<keyword evidence="1" id="KW-0614">Plasmid</keyword>
<name>A0A974PJ37_9BACL</name>
<evidence type="ECO:0000313" key="2">
    <source>
        <dbReference type="Proteomes" id="UP000595841"/>
    </source>
</evidence>
<organism evidence="1 2">
    <name type="scientific">Paenibacillus sonchi</name>
    <dbReference type="NCBI Taxonomy" id="373687"/>
    <lineage>
        <taxon>Bacteria</taxon>
        <taxon>Bacillati</taxon>
        <taxon>Bacillota</taxon>
        <taxon>Bacilli</taxon>
        <taxon>Bacillales</taxon>
        <taxon>Paenibacillaceae</taxon>
        <taxon>Paenibacillus</taxon>
        <taxon>Paenibacillus sonchi group</taxon>
    </lineage>
</organism>
<dbReference type="Proteomes" id="UP000595841">
    <property type="component" value="Plasmid unnamed1"/>
</dbReference>
<dbReference type="Gene3D" id="1.10.10.10">
    <property type="entry name" value="Winged helix-like DNA-binding domain superfamily/Winged helix DNA-binding domain"/>
    <property type="match status" value="1"/>
</dbReference>
<dbReference type="RefSeq" id="WP_039835517.1">
    <property type="nucleotide sequence ID" value="NZ_CP068596.1"/>
</dbReference>
<dbReference type="InterPro" id="IPR036388">
    <property type="entry name" value="WH-like_DNA-bd_sf"/>
</dbReference>